<name>A0A9D7T816_9MICO</name>
<organism evidence="1 2">
    <name type="scientific">Candidatus Phosphoribacter hodrii</name>
    <dbReference type="NCBI Taxonomy" id="2953743"/>
    <lineage>
        <taxon>Bacteria</taxon>
        <taxon>Bacillati</taxon>
        <taxon>Actinomycetota</taxon>
        <taxon>Actinomycetes</taxon>
        <taxon>Micrococcales</taxon>
        <taxon>Dermatophilaceae</taxon>
        <taxon>Candidatus Phosphoribacter</taxon>
    </lineage>
</organism>
<dbReference type="InterPro" id="IPR012338">
    <property type="entry name" value="Beta-lactam/transpept-like"/>
</dbReference>
<comment type="caution">
    <text evidence="1">The sequence shown here is derived from an EMBL/GenBank/DDBJ whole genome shotgun (WGS) entry which is preliminary data.</text>
</comment>
<evidence type="ECO:0000313" key="2">
    <source>
        <dbReference type="Proteomes" id="UP000886632"/>
    </source>
</evidence>
<protein>
    <submittedName>
        <fullName evidence="1">Uncharacterized protein</fullName>
    </submittedName>
</protein>
<evidence type="ECO:0000313" key="1">
    <source>
        <dbReference type="EMBL" id="MBL0003333.1"/>
    </source>
</evidence>
<sequence length="150" mass="15204">MTALPRGAAGRAPGMAKAYQRMGMTATKASSAWGLTTTTPGDRLVVLEALARGGGALTAEAGVEILALMRSVTTSQRWGVGGVARAGETVAVRTAGCLGATRGRWVISTSGLLTGPSTDLRLAVCSRGTPARPPVSISSRKVLTLARAPS</sequence>
<dbReference type="EMBL" id="JADKGK010000010">
    <property type="protein sequence ID" value="MBL0003333.1"/>
    <property type="molecule type" value="Genomic_DNA"/>
</dbReference>
<reference evidence="1" key="1">
    <citation type="submission" date="2020-10" db="EMBL/GenBank/DDBJ databases">
        <title>Connecting structure to function with the recovery of over 1000 high-quality activated sludge metagenome-assembled genomes encoding full-length rRNA genes using long-read sequencing.</title>
        <authorList>
            <person name="Singleton C.M."/>
            <person name="Petriglieri F."/>
            <person name="Kristensen J.M."/>
            <person name="Kirkegaard R.H."/>
            <person name="Michaelsen T.Y."/>
            <person name="Andersen M.H."/>
            <person name="Karst S.M."/>
            <person name="Dueholm M.S."/>
            <person name="Nielsen P.H."/>
            <person name="Albertsen M."/>
        </authorList>
    </citation>
    <scope>NUCLEOTIDE SEQUENCE</scope>
    <source>
        <strain evidence="1">Ribe_18-Q3-R11-54_MAXAC.001</strain>
    </source>
</reference>
<dbReference type="SUPFAM" id="SSF56601">
    <property type="entry name" value="beta-lactamase/transpeptidase-like"/>
    <property type="match status" value="1"/>
</dbReference>
<dbReference type="AlphaFoldDB" id="A0A9D7T816"/>
<accession>A0A9D7T816</accession>
<proteinExistence type="predicted"/>
<dbReference type="Proteomes" id="UP000886632">
    <property type="component" value="Unassembled WGS sequence"/>
</dbReference>
<dbReference type="Gene3D" id="3.40.710.10">
    <property type="entry name" value="DD-peptidase/beta-lactamase superfamily"/>
    <property type="match status" value="1"/>
</dbReference>
<gene>
    <name evidence="1" type="ORF">IPP00_04875</name>
</gene>